<keyword evidence="5" id="KW-1185">Reference proteome</keyword>
<dbReference type="InterPro" id="IPR052193">
    <property type="entry name" value="Peptidase_C59"/>
</dbReference>
<accession>A0A0R1NQ49</accession>
<feature type="domain" description="Choloylglycine hydrolase/NAAA C-terminal" evidence="3">
    <location>
        <begin position="7"/>
        <end position="311"/>
    </location>
</feature>
<dbReference type="GO" id="GO:0016787">
    <property type="term" value="F:hydrolase activity"/>
    <property type="evidence" value="ECO:0007669"/>
    <property type="project" value="UniProtKB-KW"/>
</dbReference>
<dbReference type="EMBL" id="AZEB01000006">
    <property type="protein sequence ID" value="KRL22519.1"/>
    <property type="molecule type" value="Genomic_DNA"/>
</dbReference>
<proteinExistence type="inferred from homology"/>
<comment type="similarity">
    <text evidence="1">Belongs to the peptidase C59 family.</text>
</comment>
<sequence length="331" mass="37621">MEGKPLCTSVFQIGQVDGAHVIARTMDWPRLGARPLFCPRNFEWHSVYDDHRYVSKYALMGSGSAHDKEIDVSDGVNEHGLAVQKLTFTNGSKLVEEPEDGKVHLAPFELSFYLLSTYRSVQEIIDHIDQIELMADKHSLRKYGHSELHFVACDRTGRIIVVEPVTSPIEIIENPLGILTNSNHFDRQIARLDKYLDFTPAFLRHTVPLNTPRVTTGNVSGKAIPPGSYSPSSRFIRAAYLKERIDLPNNEAEAVDNCWHILDSVNVPKSTAHQPTYSVYRAAVCCESRHYYYQPYHAKSVVRITLTDDLIRKNQLKFFDVEDTIQFADTE</sequence>
<dbReference type="SUPFAM" id="SSF56235">
    <property type="entry name" value="N-terminal nucleophile aminohydrolases (Ntn hydrolases)"/>
    <property type="match status" value="1"/>
</dbReference>
<evidence type="ECO:0000259" key="3">
    <source>
        <dbReference type="Pfam" id="PF02275"/>
    </source>
</evidence>
<organism evidence="4 5">
    <name type="scientific">Lentilactobacillus kisonensis DSM 19906 = JCM 15041</name>
    <dbReference type="NCBI Taxonomy" id="1423766"/>
    <lineage>
        <taxon>Bacteria</taxon>
        <taxon>Bacillati</taxon>
        <taxon>Bacillota</taxon>
        <taxon>Bacilli</taxon>
        <taxon>Lactobacillales</taxon>
        <taxon>Lactobacillaceae</taxon>
        <taxon>Lentilactobacillus</taxon>
    </lineage>
</organism>
<dbReference type="InterPro" id="IPR029132">
    <property type="entry name" value="CBAH/NAAA_C"/>
</dbReference>
<gene>
    <name evidence="4" type="ORF">FC98_GL002407</name>
</gene>
<dbReference type="PANTHER" id="PTHR35527:SF2">
    <property type="entry name" value="HYDROLASE"/>
    <property type="match status" value="1"/>
</dbReference>
<protein>
    <submittedName>
        <fullName evidence="4">Choloylglycine hydrolase</fullName>
    </submittedName>
</protein>
<dbReference type="AlphaFoldDB" id="A0A0R1NQ49"/>
<evidence type="ECO:0000256" key="2">
    <source>
        <dbReference type="ARBA" id="ARBA00022801"/>
    </source>
</evidence>
<dbReference type="Pfam" id="PF02275">
    <property type="entry name" value="CBAH"/>
    <property type="match status" value="1"/>
</dbReference>
<dbReference type="PANTHER" id="PTHR35527">
    <property type="entry name" value="CHOLOYLGLYCINE HYDROLASE"/>
    <property type="match status" value="1"/>
</dbReference>
<dbReference type="PATRIC" id="fig|1423766.4.peg.2498"/>
<dbReference type="Proteomes" id="UP000051439">
    <property type="component" value="Unassembled WGS sequence"/>
</dbReference>
<evidence type="ECO:0000313" key="5">
    <source>
        <dbReference type="Proteomes" id="UP000051439"/>
    </source>
</evidence>
<dbReference type="Gene3D" id="3.60.60.10">
    <property type="entry name" value="Penicillin V Acylase, Chain A"/>
    <property type="match status" value="1"/>
</dbReference>
<name>A0A0R1NQ49_9LACO</name>
<keyword evidence="2 4" id="KW-0378">Hydrolase</keyword>
<dbReference type="InterPro" id="IPR029055">
    <property type="entry name" value="Ntn_hydrolases_N"/>
</dbReference>
<evidence type="ECO:0000313" key="4">
    <source>
        <dbReference type="EMBL" id="KRL22519.1"/>
    </source>
</evidence>
<reference evidence="4 5" key="1">
    <citation type="journal article" date="2015" name="Genome Announc.">
        <title>Expanding the biotechnology potential of lactobacilli through comparative genomics of 213 strains and associated genera.</title>
        <authorList>
            <person name="Sun Z."/>
            <person name="Harris H.M."/>
            <person name="McCann A."/>
            <person name="Guo C."/>
            <person name="Argimon S."/>
            <person name="Zhang W."/>
            <person name="Yang X."/>
            <person name="Jeffery I.B."/>
            <person name="Cooney J.C."/>
            <person name="Kagawa T.F."/>
            <person name="Liu W."/>
            <person name="Song Y."/>
            <person name="Salvetti E."/>
            <person name="Wrobel A."/>
            <person name="Rasinkangas P."/>
            <person name="Parkhill J."/>
            <person name="Rea M.C."/>
            <person name="O'Sullivan O."/>
            <person name="Ritari J."/>
            <person name="Douillard F.P."/>
            <person name="Paul Ross R."/>
            <person name="Yang R."/>
            <person name="Briner A.E."/>
            <person name="Felis G.E."/>
            <person name="de Vos W.M."/>
            <person name="Barrangou R."/>
            <person name="Klaenhammer T.R."/>
            <person name="Caufield P.W."/>
            <person name="Cui Y."/>
            <person name="Zhang H."/>
            <person name="O'Toole P.W."/>
        </authorList>
    </citation>
    <scope>NUCLEOTIDE SEQUENCE [LARGE SCALE GENOMIC DNA]</scope>
    <source>
        <strain evidence="4 5">DSM 19906</strain>
    </source>
</reference>
<comment type="caution">
    <text evidence="4">The sequence shown here is derived from an EMBL/GenBank/DDBJ whole genome shotgun (WGS) entry which is preliminary data.</text>
</comment>
<evidence type="ECO:0000256" key="1">
    <source>
        <dbReference type="ARBA" id="ARBA00006625"/>
    </source>
</evidence>